<reference evidence="3" key="1">
    <citation type="journal article" date="2023" name="Mol. Phylogenet. Evol.">
        <title>Genome-scale phylogeny and comparative genomics of the fungal order Sordariales.</title>
        <authorList>
            <person name="Hensen N."/>
            <person name="Bonometti L."/>
            <person name="Westerberg I."/>
            <person name="Brannstrom I.O."/>
            <person name="Guillou S."/>
            <person name="Cros-Aarteil S."/>
            <person name="Calhoun S."/>
            <person name="Haridas S."/>
            <person name="Kuo A."/>
            <person name="Mondo S."/>
            <person name="Pangilinan J."/>
            <person name="Riley R."/>
            <person name="LaButti K."/>
            <person name="Andreopoulos B."/>
            <person name="Lipzen A."/>
            <person name="Chen C."/>
            <person name="Yan M."/>
            <person name="Daum C."/>
            <person name="Ng V."/>
            <person name="Clum A."/>
            <person name="Steindorff A."/>
            <person name="Ohm R.A."/>
            <person name="Martin F."/>
            <person name="Silar P."/>
            <person name="Natvig D.O."/>
            <person name="Lalanne C."/>
            <person name="Gautier V."/>
            <person name="Ament-Velasquez S.L."/>
            <person name="Kruys A."/>
            <person name="Hutchinson M.I."/>
            <person name="Powell A.J."/>
            <person name="Barry K."/>
            <person name="Miller A.N."/>
            <person name="Grigoriev I.V."/>
            <person name="Debuchy R."/>
            <person name="Gladieux P."/>
            <person name="Hiltunen Thoren M."/>
            <person name="Johannesson H."/>
        </authorList>
    </citation>
    <scope>NUCLEOTIDE SEQUENCE</scope>
    <source>
        <strain evidence="3">CBS 359.72</strain>
    </source>
</reference>
<keyword evidence="2" id="KW-0812">Transmembrane</keyword>
<feature type="transmembrane region" description="Helical" evidence="2">
    <location>
        <begin position="194"/>
        <end position="214"/>
    </location>
</feature>
<evidence type="ECO:0008006" key="5">
    <source>
        <dbReference type="Google" id="ProtNLM"/>
    </source>
</evidence>
<feature type="transmembrane region" description="Helical" evidence="2">
    <location>
        <begin position="137"/>
        <end position="159"/>
    </location>
</feature>
<keyword evidence="4" id="KW-1185">Reference proteome</keyword>
<gene>
    <name evidence="3" type="ORF">C7999DRAFT_39721</name>
</gene>
<feature type="compositionally biased region" description="Basic and acidic residues" evidence="1">
    <location>
        <begin position="325"/>
        <end position="387"/>
    </location>
</feature>
<dbReference type="PANTHER" id="PTHR15887:SF1">
    <property type="entry name" value="TRANSMEMBRANE PROTEIN 69"/>
    <property type="match status" value="1"/>
</dbReference>
<keyword evidence="2" id="KW-1133">Transmembrane helix</keyword>
<feature type="compositionally biased region" description="Basic and acidic residues" evidence="1">
    <location>
        <begin position="79"/>
        <end position="88"/>
    </location>
</feature>
<evidence type="ECO:0000313" key="4">
    <source>
        <dbReference type="Proteomes" id="UP001303647"/>
    </source>
</evidence>
<evidence type="ECO:0000256" key="2">
    <source>
        <dbReference type="SAM" id="Phobius"/>
    </source>
</evidence>
<dbReference type="Pfam" id="PF11911">
    <property type="entry name" value="DUF3429"/>
    <property type="match status" value="1"/>
</dbReference>
<proteinExistence type="predicted"/>
<feature type="transmembrane region" description="Helical" evidence="2">
    <location>
        <begin position="277"/>
        <end position="297"/>
    </location>
</feature>
<protein>
    <recommendedName>
        <fullName evidence="5">Mitochondrial inner membrane protein 1</fullName>
    </recommendedName>
</protein>
<dbReference type="EMBL" id="MU857627">
    <property type="protein sequence ID" value="KAK4249164.1"/>
    <property type="molecule type" value="Genomic_DNA"/>
</dbReference>
<comment type="caution">
    <text evidence="3">The sequence shown here is derived from an EMBL/GenBank/DDBJ whole genome shotgun (WGS) entry which is preliminary data.</text>
</comment>
<dbReference type="InterPro" id="IPR021836">
    <property type="entry name" value="DUF3429"/>
</dbReference>
<sequence>MIANPLRASRALRTIHPLPHARVVTRFAQPSAFFTRHSHPTFHHGIRHNVPKVFRVVMSTKPPLQPNKIDKEFEREVAQKKLEQRPEEVSSSSSVRAVFEASQTSPPDEPDVMEGLKGDINTVKETFALASVPREPFVLGLAGTLPYLVTSLSTVILSWNLNTDWPTKSSFVNAFLFNHEEAAQWLHFLEPIQVGYGAVIISFLGAIHWGLEFAEKQTLEDRARLRYGIGVLAPAVAWPTIFMPIQWALTTQFAAFCVLYYVDSQATVKGWAPPWYASYRFVLTAVVGAAIAISLIGRAKIGEGRTRLSSSELADRIRAKVTPDSNRDWAKEEEKERERIHEEKKQEEKRKKEEEEKAKEEQEKKKKQEKKEGAADTKEEGEEQKGD</sequence>
<accession>A0AAN7CVK0</accession>
<evidence type="ECO:0000313" key="3">
    <source>
        <dbReference type="EMBL" id="KAK4249164.1"/>
    </source>
</evidence>
<keyword evidence="2" id="KW-0472">Membrane</keyword>
<evidence type="ECO:0000256" key="1">
    <source>
        <dbReference type="SAM" id="MobiDB-lite"/>
    </source>
</evidence>
<name>A0AAN7CVK0_9PEZI</name>
<feature type="compositionally biased region" description="Low complexity" evidence="1">
    <location>
        <begin position="89"/>
        <end position="102"/>
    </location>
</feature>
<feature type="region of interest" description="Disordered" evidence="1">
    <location>
        <begin position="322"/>
        <end position="387"/>
    </location>
</feature>
<organism evidence="3 4">
    <name type="scientific">Corynascus novoguineensis</name>
    <dbReference type="NCBI Taxonomy" id="1126955"/>
    <lineage>
        <taxon>Eukaryota</taxon>
        <taxon>Fungi</taxon>
        <taxon>Dikarya</taxon>
        <taxon>Ascomycota</taxon>
        <taxon>Pezizomycotina</taxon>
        <taxon>Sordariomycetes</taxon>
        <taxon>Sordariomycetidae</taxon>
        <taxon>Sordariales</taxon>
        <taxon>Chaetomiaceae</taxon>
        <taxon>Corynascus</taxon>
    </lineage>
</organism>
<dbReference type="PANTHER" id="PTHR15887">
    <property type="entry name" value="TRANSMEMBRANE PROTEIN 69"/>
    <property type="match status" value="1"/>
</dbReference>
<feature type="transmembrane region" description="Helical" evidence="2">
    <location>
        <begin position="235"/>
        <end position="262"/>
    </location>
</feature>
<feature type="region of interest" description="Disordered" evidence="1">
    <location>
        <begin position="79"/>
        <end position="113"/>
    </location>
</feature>
<dbReference type="AlphaFoldDB" id="A0AAN7CVK0"/>
<reference evidence="3" key="2">
    <citation type="submission" date="2023-05" db="EMBL/GenBank/DDBJ databases">
        <authorList>
            <consortium name="Lawrence Berkeley National Laboratory"/>
            <person name="Steindorff A."/>
            <person name="Hensen N."/>
            <person name="Bonometti L."/>
            <person name="Westerberg I."/>
            <person name="Brannstrom I.O."/>
            <person name="Guillou S."/>
            <person name="Cros-Aarteil S."/>
            <person name="Calhoun S."/>
            <person name="Haridas S."/>
            <person name="Kuo A."/>
            <person name="Mondo S."/>
            <person name="Pangilinan J."/>
            <person name="Riley R."/>
            <person name="Labutti K."/>
            <person name="Andreopoulos B."/>
            <person name="Lipzen A."/>
            <person name="Chen C."/>
            <person name="Yanf M."/>
            <person name="Daum C."/>
            <person name="Ng V."/>
            <person name="Clum A."/>
            <person name="Ohm R."/>
            <person name="Martin F."/>
            <person name="Silar P."/>
            <person name="Natvig D."/>
            <person name="Lalanne C."/>
            <person name="Gautier V."/>
            <person name="Ament-Velasquez S.L."/>
            <person name="Kruys A."/>
            <person name="Hutchinson M.I."/>
            <person name="Powell A.J."/>
            <person name="Barry K."/>
            <person name="Miller A.N."/>
            <person name="Grigoriev I.V."/>
            <person name="Debuchy R."/>
            <person name="Gladieux P."/>
            <person name="Thoren M.H."/>
            <person name="Johannesson H."/>
        </authorList>
    </citation>
    <scope>NUCLEOTIDE SEQUENCE</scope>
    <source>
        <strain evidence="3">CBS 359.72</strain>
    </source>
</reference>
<dbReference type="Proteomes" id="UP001303647">
    <property type="component" value="Unassembled WGS sequence"/>
</dbReference>